<dbReference type="SMART" id="SM00404">
    <property type="entry name" value="PTPc_motif"/>
    <property type="match status" value="1"/>
</dbReference>
<evidence type="ECO:0000259" key="1">
    <source>
        <dbReference type="PROSITE" id="PS50055"/>
    </source>
</evidence>
<dbReference type="SUPFAM" id="SSF52799">
    <property type="entry name" value="(Phosphotyrosine protein) phosphatases II"/>
    <property type="match status" value="1"/>
</dbReference>
<dbReference type="InterPro" id="IPR003595">
    <property type="entry name" value="Tyr_Pase_cat"/>
</dbReference>
<feature type="domain" description="Tyrosine-protein phosphatase" evidence="1">
    <location>
        <begin position="13"/>
        <end position="232"/>
    </location>
</feature>
<reference evidence="5" key="1">
    <citation type="submission" date="2017-02" db="UniProtKB">
        <authorList>
            <consortium name="WormBaseParasite"/>
        </authorList>
    </citation>
    <scope>IDENTIFICATION</scope>
</reference>
<dbReference type="InterPro" id="IPR052782">
    <property type="entry name" value="Oocyte-zygote_transition_reg"/>
</dbReference>
<evidence type="ECO:0000313" key="4">
    <source>
        <dbReference type="Proteomes" id="UP000276776"/>
    </source>
</evidence>
<dbReference type="EMBL" id="UYYF01004483">
    <property type="protein sequence ID" value="VDN04624.1"/>
    <property type="molecule type" value="Genomic_DNA"/>
</dbReference>
<dbReference type="InterPro" id="IPR000242">
    <property type="entry name" value="PTP_cat"/>
</dbReference>
<dbReference type="Pfam" id="PF00102">
    <property type="entry name" value="Y_phosphatase"/>
    <property type="match status" value="1"/>
</dbReference>
<dbReference type="PANTHER" id="PTHR46163:SF5">
    <property type="entry name" value="TYROSINE-PROTEIN PHOSPHATASE"/>
    <property type="match status" value="1"/>
</dbReference>
<dbReference type="PROSITE" id="PS00383">
    <property type="entry name" value="TYR_PHOSPHATASE_1"/>
    <property type="match status" value="1"/>
</dbReference>
<dbReference type="PROSITE" id="PS50056">
    <property type="entry name" value="TYR_PHOSPHATASE_2"/>
    <property type="match status" value="1"/>
</dbReference>
<feature type="domain" description="Tyrosine specific protein phosphatases" evidence="2">
    <location>
        <begin position="157"/>
        <end position="223"/>
    </location>
</feature>
<proteinExistence type="predicted"/>
<dbReference type="InterPro" id="IPR029021">
    <property type="entry name" value="Prot-tyrosine_phosphatase-like"/>
</dbReference>
<dbReference type="Proteomes" id="UP000276776">
    <property type="component" value="Unassembled WGS sequence"/>
</dbReference>
<keyword evidence="4" id="KW-1185">Reference proteome</keyword>
<evidence type="ECO:0000313" key="3">
    <source>
        <dbReference type="EMBL" id="VDN04624.1"/>
    </source>
</evidence>
<reference evidence="3 4" key="2">
    <citation type="submission" date="2018-11" db="EMBL/GenBank/DDBJ databases">
        <authorList>
            <consortium name="Pathogen Informatics"/>
        </authorList>
    </citation>
    <scope>NUCLEOTIDE SEQUENCE [LARGE SCALE GENOMIC DNA]</scope>
</reference>
<dbReference type="GO" id="GO:0004725">
    <property type="term" value="F:protein tyrosine phosphatase activity"/>
    <property type="evidence" value="ECO:0007669"/>
    <property type="project" value="InterPro"/>
</dbReference>
<evidence type="ECO:0000313" key="5">
    <source>
        <dbReference type="WBParaSite" id="TCLT_0000720101-mRNA-1"/>
    </source>
</evidence>
<dbReference type="PANTHER" id="PTHR46163">
    <property type="entry name" value="TYROSINE-PROTEIN PHOSPHATASE-RELATED"/>
    <property type="match status" value="1"/>
</dbReference>
<gene>
    <name evidence="3" type="ORF">TCLT_LOCUS7190</name>
</gene>
<name>A0A0N5D2S8_THECL</name>
<dbReference type="PRINTS" id="PR00700">
    <property type="entry name" value="PRTYPHPHTASE"/>
</dbReference>
<dbReference type="InterPro" id="IPR000387">
    <property type="entry name" value="Tyr_Pase_dom"/>
</dbReference>
<dbReference type="STRING" id="103827.A0A0N5D2S8"/>
<dbReference type="SMART" id="SM00194">
    <property type="entry name" value="PTPc"/>
    <property type="match status" value="1"/>
</dbReference>
<dbReference type="InterPro" id="IPR016130">
    <property type="entry name" value="Tyr_Pase_AS"/>
</dbReference>
<dbReference type="WBParaSite" id="TCLT_0000720101-mRNA-1">
    <property type="protein sequence ID" value="TCLT_0000720101-mRNA-1"/>
    <property type="gene ID" value="TCLT_0000720101"/>
</dbReference>
<dbReference type="AlphaFoldDB" id="A0A0N5D2S8"/>
<sequence>MLDDYSIFEMQHFVDIKCYDSTRVVLTWPKDCKNDFIHANWVKHKLLSNSFICTQAPQEHTVFDFWRMVWQEKTKLIIMLCKLVEKRRPKCCQYWPGSIGQTMKFDNIVITKLQIEYEDESRTVYHQQWASWPDRSVPKTPLAPFRLLKCARQQKTPVIVHCSAGIGRTGTLILVEMMLRSLYYTLTYTDVILKKGKVPDAKKYLQIIRNQRARAVQTEDQYIYAHYAIIQMLYIKKVFTVHDVAGE</sequence>
<dbReference type="OMA" id="VIYTIRR"/>
<dbReference type="OrthoDB" id="10253954at2759"/>
<evidence type="ECO:0000259" key="2">
    <source>
        <dbReference type="PROSITE" id="PS50056"/>
    </source>
</evidence>
<dbReference type="CDD" id="cd00047">
    <property type="entry name" value="PTPc"/>
    <property type="match status" value="1"/>
</dbReference>
<dbReference type="Gene3D" id="3.90.190.10">
    <property type="entry name" value="Protein tyrosine phosphatase superfamily"/>
    <property type="match status" value="1"/>
</dbReference>
<dbReference type="PROSITE" id="PS50055">
    <property type="entry name" value="TYR_PHOSPHATASE_PTP"/>
    <property type="match status" value="1"/>
</dbReference>
<organism evidence="5">
    <name type="scientific">Thelazia callipaeda</name>
    <name type="common">Oriental eyeworm</name>
    <name type="synonym">Parasitic nematode</name>
    <dbReference type="NCBI Taxonomy" id="103827"/>
    <lineage>
        <taxon>Eukaryota</taxon>
        <taxon>Metazoa</taxon>
        <taxon>Ecdysozoa</taxon>
        <taxon>Nematoda</taxon>
        <taxon>Chromadorea</taxon>
        <taxon>Rhabditida</taxon>
        <taxon>Spirurina</taxon>
        <taxon>Spiruromorpha</taxon>
        <taxon>Thelazioidea</taxon>
        <taxon>Thelaziidae</taxon>
        <taxon>Thelazia</taxon>
    </lineage>
</organism>
<protein>
    <submittedName>
        <fullName evidence="5">Protein-tyrosine phosphatase</fullName>
    </submittedName>
</protein>
<accession>A0A0N5D2S8</accession>